<organism evidence="2 3">
    <name type="scientific">Aldrovandia affinis</name>
    <dbReference type="NCBI Taxonomy" id="143900"/>
    <lineage>
        <taxon>Eukaryota</taxon>
        <taxon>Metazoa</taxon>
        <taxon>Chordata</taxon>
        <taxon>Craniata</taxon>
        <taxon>Vertebrata</taxon>
        <taxon>Euteleostomi</taxon>
        <taxon>Actinopterygii</taxon>
        <taxon>Neopterygii</taxon>
        <taxon>Teleostei</taxon>
        <taxon>Notacanthiformes</taxon>
        <taxon>Halosauridae</taxon>
        <taxon>Aldrovandia</taxon>
    </lineage>
</organism>
<proteinExistence type="predicted"/>
<evidence type="ECO:0000313" key="2">
    <source>
        <dbReference type="EMBL" id="KAJ8371793.1"/>
    </source>
</evidence>
<dbReference type="AlphaFoldDB" id="A0AAD7W128"/>
<accession>A0AAD7W128</accession>
<name>A0AAD7W128_9TELE</name>
<dbReference type="Proteomes" id="UP001221898">
    <property type="component" value="Unassembled WGS sequence"/>
</dbReference>
<feature type="compositionally biased region" description="Low complexity" evidence="1">
    <location>
        <begin position="94"/>
        <end position="103"/>
    </location>
</feature>
<dbReference type="EMBL" id="JAINUG010000430">
    <property type="protein sequence ID" value="KAJ8371793.1"/>
    <property type="molecule type" value="Genomic_DNA"/>
</dbReference>
<reference evidence="2" key="1">
    <citation type="journal article" date="2023" name="Science">
        <title>Genome structures resolve the early diversification of teleost fishes.</title>
        <authorList>
            <person name="Parey E."/>
            <person name="Louis A."/>
            <person name="Montfort J."/>
            <person name="Bouchez O."/>
            <person name="Roques C."/>
            <person name="Iampietro C."/>
            <person name="Lluch J."/>
            <person name="Castinel A."/>
            <person name="Donnadieu C."/>
            <person name="Desvignes T."/>
            <person name="Floi Bucao C."/>
            <person name="Jouanno E."/>
            <person name="Wen M."/>
            <person name="Mejri S."/>
            <person name="Dirks R."/>
            <person name="Jansen H."/>
            <person name="Henkel C."/>
            <person name="Chen W.J."/>
            <person name="Zahm M."/>
            <person name="Cabau C."/>
            <person name="Klopp C."/>
            <person name="Thompson A.W."/>
            <person name="Robinson-Rechavi M."/>
            <person name="Braasch I."/>
            <person name="Lecointre G."/>
            <person name="Bobe J."/>
            <person name="Postlethwait J.H."/>
            <person name="Berthelot C."/>
            <person name="Roest Crollius H."/>
            <person name="Guiguen Y."/>
        </authorList>
    </citation>
    <scope>NUCLEOTIDE SEQUENCE</scope>
    <source>
        <strain evidence="2">NC1722</strain>
    </source>
</reference>
<feature type="compositionally biased region" description="Basic and acidic residues" evidence="1">
    <location>
        <begin position="111"/>
        <end position="124"/>
    </location>
</feature>
<keyword evidence="3" id="KW-1185">Reference proteome</keyword>
<sequence length="135" mass="14659">MTPLQDLKQAFVFLDSPNPYSRRFSLLCEREGVEDASDGPSAVRAQPQSARLALSRGMMLNGRQSGSCQERFGPSRNLGPLASVKLFLRMNVTRSASPPARPLARARLRGRHNELGARSSERPPGRGNADAAMPG</sequence>
<protein>
    <submittedName>
        <fullName evidence="2">Uncharacterized protein</fullName>
    </submittedName>
</protein>
<gene>
    <name evidence="2" type="ORF">AAFF_G00302170</name>
</gene>
<evidence type="ECO:0000313" key="3">
    <source>
        <dbReference type="Proteomes" id="UP001221898"/>
    </source>
</evidence>
<evidence type="ECO:0000256" key="1">
    <source>
        <dbReference type="SAM" id="MobiDB-lite"/>
    </source>
</evidence>
<comment type="caution">
    <text evidence="2">The sequence shown here is derived from an EMBL/GenBank/DDBJ whole genome shotgun (WGS) entry which is preliminary data.</text>
</comment>
<feature type="region of interest" description="Disordered" evidence="1">
    <location>
        <begin position="94"/>
        <end position="135"/>
    </location>
</feature>